<protein>
    <submittedName>
        <fullName evidence="2">Uncharacterized protein</fullName>
    </submittedName>
</protein>
<dbReference type="OrthoDB" id="910577at2759"/>
<dbReference type="Proteomes" id="UP000231279">
    <property type="component" value="Unassembled WGS sequence"/>
</dbReference>
<sequence>MVYFKDISPFPGSQQLIILDDENQSIEKGTCLVVRTPIAGRYARPWPQLTNSLYLKDWSQEHSNELNHDQKPNSSDKGSRRLSNKDFLPTLGRRIIQEKARWGDVLQFAGEFQYIKGYWEWTEDVLNRCRHKLDAA</sequence>
<name>A0A2G9GZR4_9LAMI</name>
<reference evidence="3" key="1">
    <citation type="journal article" date="2018" name="Gigascience">
        <title>Genome assembly of the Pink Ipe (Handroanthus impetiginosus, Bignoniaceae), a highly valued, ecologically keystone Neotropical timber forest tree.</title>
        <authorList>
            <person name="Silva-Junior O.B."/>
            <person name="Grattapaglia D."/>
            <person name="Novaes E."/>
            <person name="Collevatti R.G."/>
        </authorList>
    </citation>
    <scope>NUCLEOTIDE SEQUENCE [LARGE SCALE GENOMIC DNA]</scope>
    <source>
        <strain evidence="3">cv. UFG-1</strain>
    </source>
</reference>
<keyword evidence="3" id="KW-1185">Reference proteome</keyword>
<evidence type="ECO:0000313" key="3">
    <source>
        <dbReference type="Proteomes" id="UP000231279"/>
    </source>
</evidence>
<evidence type="ECO:0000313" key="2">
    <source>
        <dbReference type="EMBL" id="PIN10771.1"/>
    </source>
</evidence>
<evidence type="ECO:0000256" key="1">
    <source>
        <dbReference type="SAM" id="MobiDB-lite"/>
    </source>
</evidence>
<feature type="region of interest" description="Disordered" evidence="1">
    <location>
        <begin position="64"/>
        <end position="85"/>
    </location>
</feature>
<gene>
    <name evidence="2" type="ORF">CDL12_16634</name>
</gene>
<dbReference type="EMBL" id="NKXS01003136">
    <property type="protein sequence ID" value="PIN10771.1"/>
    <property type="molecule type" value="Genomic_DNA"/>
</dbReference>
<dbReference type="AlphaFoldDB" id="A0A2G9GZR4"/>
<accession>A0A2G9GZR4</accession>
<comment type="caution">
    <text evidence="2">The sequence shown here is derived from an EMBL/GenBank/DDBJ whole genome shotgun (WGS) entry which is preliminary data.</text>
</comment>
<proteinExistence type="predicted"/>
<organism evidence="2 3">
    <name type="scientific">Handroanthus impetiginosus</name>
    <dbReference type="NCBI Taxonomy" id="429701"/>
    <lineage>
        <taxon>Eukaryota</taxon>
        <taxon>Viridiplantae</taxon>
        <taxon>Streptophyta</taxon>
        <taxon>Embryophyta</taxon>
        <taxon>Tracheophyta</taxon>
        <taxon>Spermatophyta</taxon>
        <taxon>Magnoliopsida</taxon>
        <taxon>eudicotyledons</taxon>
        <taxon>Gunneridae</taxon>
        <taxon>Pentapetalae</taxon>
        <taxon>asterids</taxon>
        <taxon>lamiids</taxon>
        <taxon>Lamiales</taxon>
        <taxon>Bignoniaceae</taxon>
        <taxon>Crescentiina</taxon>
        <taxon>Tabebuia alliance</taxon>
        <taxon>Handroanthus</taxon>
    </lineage>
</organism>